<protein>
    <submittedName>
        <fullName evidence="1">Uncharacterized protein</fullName>
    </submittedName>
</protein>
<dbReference type="EMBL" id="PYLZ01000006">
    <property type="protein sequence ID" value="PSW24185.1"/>
    <property type="molecule type" value="Genomic_DNA"/>
</dbReference>
<organism evidence="1 2">
    <name type="scientific">Photobacterium swingsii</name>
    <dbReference type="NCBI Taxonomy" id="680026"/>
    <lineage>
        <taxon>Bacteria</taxon>
        <taxon>Pseudomonadati</taxon>
        <taxon>Pseudomonadota</taxon>
        <taxon>Gammaproteobacteria</taxon>
        <taxon>Vibrionales</taxon>
        <taxon>Vibrionaceae</taxon>
        <taxon>Photobacterium</taxon>
    </lineage>
</organism>
<keyword evidence="2" id="KW-1185">Reference proteome</keyword>
<sequence length="371" mass="42302">MLLIDDFLLLDWKGQPQDKLIYIRWLMLVKEESHQSMSVSCLAKHLRLKESLVRSSVARLLQSGVAELSELRTYEPIYPSSVKKYNGGNNTVVIPVQKIAYIKTLLGCGSDLVDQRAESLAKRLLQAMLVVLCDDLGVIKSVSLNQLAVFTGMTVQRIRRYKDDLLKSDFILKYIPGGNAPSLYQKVKSICIIDPTKFGCGKLVIINCLTEYTLGVDPSRTITKLFCNEMIGDQLVRDIDKFRFFQRIKHIFEEMVIVRLVELMGSSRNINERVFTSLTVNEKFNDTFKYSLSGDVNGVSEFLFDVLKIIENKVNGRKIKDVFFLLRNSDILVLFDLEVDISGELQPKFENCVVFKSICGKYDFKLDCSII</sequence>
<evidence type="ECO:0000313" key="2">
    <source>
        <dbReference type="Proteomes" id="UP000240481"/>
    </source>
</evidence>
<dbReference type="Proteomes" id="UP000240481">
    <property type="component" value="Unassembled WGS sequence"/>
</dbReference>
<evidence type="ECO:0000313" key="1">
    <source>
        <dbReference type="EMBL" id="PSW24185.1"/>
    </source>
</evidence>
<comment type="caution">
    <text evidence="1">The sequence shown here is derived from an EMBL/GenBank/DDBJ whole genome shotgun (WGS) entry which is preliminary data.</text>
</comment>
<name>A0A0J8VDP0_9GAMM</name>
<gene>
    <name evidence="1" type="ORF">C9I94_12685</name>
</gene>
<dbReference type="RefSeq" id="WP_048898045.1">
    <property type="nucleotide sequence ID" value="NZ_AP024852.1"/>
</dbReference>
<dbReference type="AlphaFoldDB" id="A0A0J8VDP0"/>
<accession>A0A0J8VDP0</accession>
<dbReference type="OrthoDB" id="7068901at2"/>
<proteinExistence type="predicted"/>
<reference evidence="1 2" key="1">
    <citation type="submission" date="2018-01" db="EMBL/GenBank/DDBJ databases">
        <title>Whole genome sequencing of Histamine producing bacteria.</title>
        <authorList>
            <person name="Butler K."/>
        </authorList>
    </citation>
    <scope>NUCLEOTIDE SEQUENCE [LARGE SCALE GENOMIC DNA]</scope>
    <source>
        <strain evidence="1 2">DSM 24669</strain>
    </source>
</reference>